<evidence type="ECO:0000256" key="2">
    <source>
        <dbReference type="SAM" id="Phobius"/>
    </source>
</evidence>
<evidence type="ECO:0000256" key="1">
    <source>
        <dbReference type="SAM" id="MobiDB-lite"/>
    </source>
</evidence>
<accession>A0A1C3EHE4</accession>
<evidence type="ECO:0000313" key="3">
    <source>
        <dbReference type="EMBL" id="ODA32650.1"/>
    </source>
</evidence>
<dbReference type="EMBL" id="LYDR01000063">
    <property type="protein sequence ID" value="ODA32650.1"/>
    <property type="molecule type" value="Genomic_DNA"/>
</dbReference>
<feature type="region of interest" description="Disordered" evidence="1">
    <location>
        <begin position="105"/>
        <end position="134"/>
    </location>
</feature>
<protein>
    <submittedName>
        <fullName evidence="3">Uncharacterized protein</fullName>
    </submittedName>
</protein>
<keyword evidence="2" id="KW-1133">Transmembrane helix</keyword>
<keyword evidence="4" id="KW-1185">Reference proteome</keyword>
<keyword evidence="2" id="KW-0812">Transmembrane</keyword>
<sequence length="134" mass="15506">MLVSRSTASNWYRKVCRHTKAARDQVAMFFRFGVAVLIVVAISLYGTSLESEILSLKRQIIRQSYRIDVAQEQLVQLRLEVHAASSPVHLLPKLERGELMAIRPSYDDDSRKRTERPKRTVADLSRQEKTPIRR</sequence>
<dbReference type="Proteomes" id="UP000094828">
    <property type="component" value="Unassembled WGS sequence"/>
</dbReference>
<evidence type="ECO:0000313" key="4">
    <source>
        <dbReference type="Proteomes" id="UP000094828"/>
    </source>
</evidence>
<name>A0A1C3EHE4_9PLAN</name>
<dbReference type="AlphaFoldDB" id="A0A1C3EHE4"/>
<keyword evidence="2" id="KW-0472">Membrane</keyword>
<reference evidence="3 4" key="1">
    <citation type="submission" date="2016-05" db="EMBL/GenBank/DDBJ databases">
        <title>Genomic and physiological characterization of Planctopirus sp. isolated from fresh water lake.</title>
        <authorList>
            <person name="Subhash Y."/>
            <person name="Ramana C."/>
        </authorList>
    </citation>
    <scope>NUCLEOTIDE SEQUENCE [LARGE SCALE GENOMIC DNA]</scope>
    <source>
        <strain evidence="3 4">JC280</strain>
    </source>
</reference>
<organism evidence="3 4">
    <name type="scientific">Planctopirus hydrillae</name>
    <dbReference type="NCBI Taxonomy" id="1841610"/>
    <lineage>
        <taxon>Bacteria</taxon>
        <taxon>Pseudomonadati</taxon>
        <taxon>Planctomycetota</taxon>
        <taxon>Planctomycetia</taxon>
        <taxon>Planctomycetales</taxon>
        <taxon>Planctomycetaceae</taxon>
        <taxon>Planctopirus</taxon>
    </lineage>
</organism>
<dbReference type="STRING" id="1841610.A6X21_20070"/>
<feature type="transmembrane region" description="Helical" evidence="2">
    <location>
        <begin position="28"/>
        <end position="49"/>
    </location>
</feature>
<proteinExistence type="predicted"/>
<comment type="caution">
    <text evidence="3">The sequence shown here is derived from an EMBL/GenBank/DDBJ whole genome shotgun (WGS) entry which is preliminary data.</text>
</comment>
<gene>
    <name evidence="3" type="ORF">A6X21_20070</name>
</gene>